<gene>
    <name evidence="1" type="ORF">T4B_11814</name>
</gene>
<evidence type="ECO:0000313" key="2">
    <source>
        <dbReference type="Proteomes" id="UP000054805"/>
    </source>
</evidence>
<dbReference type="Proteomes" id="UP000054805">
    <property type="component" value="Unassembled WGS sequence"/>
</dbReference>
<reference evidence="1 2" key="1">
    <citation type="submission" date="2015-01" db="EMBL/GenBank/DDBJ databases">
        <title>Evolution of Trichinella species and genotypes.</title>
        <authorList>
            <person name="Korhonen P.K."/>
            <person name="Edoardo P."/>
            <person name="Giuseppe L.R."/>
            <person name="Gasser R.B."/>
        </authorList>
    </citation>
    <scope>NUCLEOTIDE SEQUENCE [LARGE SCALE GENOMIC DNA]</scope>
    <source>
        <strain evidence="1">ISS588</strain>
    </source>
</reference>
<organism evidence="1 2">
    <name type="scientific">Trichinella pseudospiralis</name>
    <name type="common">Parasitic roundworm</name>
    <dbReference type="NCBI Taxonomy" id="6337"/>
    <lineage>
        <taxon>Eukaryota</taxon>
        <taxon>Metazoa</taxon>
        <taxon>Ecdysozoa</taxon>
        <taxon>Nematoda</taxon>
        <taxon>Enoplea</taxon>
        <taxon>Dorylaimia</taxon>
        <taxon>Trichinellida</taxon>
        <taxon>Trichinellidae</taxon>
        <taxon>Trichinella</taxon>
    </lineage>
</organism>
<accession>A0A0V1IC09</accession>
<protein>
    <submittedName>
        <fullName evidence="1">Uncharacterized protein</fullName>
    </submittedName>
</protein>
<proteinExistence type="predicted"/>
<sequence>MAYPKSGSFSVCLAVGQWPEEASGIAAAAIKTTTGRPLMASTRAALFARQLLLKSSNAMFI</sequence>
<name>A0A0V1IC09_TRIPS</name>
<keyword evidence="2" id="KW-1185">Reference proteome</keyword>
<comment type="caution">
    <text evidence="1">The sequence shown here is derived from an EMBL/GenBank/DDBJ whole genome shotgun (WGS) entry which is preliminary data.</text>
</comment>
<evidence type="ECO:0000313" key="1">
    <source>
        <dbReference type="EMBL" id="KRZ20314.1"/>
    </source>
</evidence>
<dbReference type="AlphaFoldDB" id="A0A0V1IC09"/>
<dbReference type="EMBL" id="JYDS01000244">
    <property type="protein sequence ID" value="KRZ20314.1"/>
    <property type="molecule type" value="Genomic_DNA"/>
</dbReference>